<evidence type="ECO:0000313" key="12">
    <source>
        <dbReference type="Proteomes" id="UP001347796"/>
    </source>
</evidence>
<evidence type="ECO:0000256" key="3">
    <source>
        <dbReference type="ARBA" id="ARBA00015822"/>
    </source>
</evidence>
<evidence type="ECO:0000256" key="7">
    <source>
        <dbReference type="PIRSR" id="PIRSR000898-1"/>
    </source>
</evidence>
<feature type="binding site" evidence="7">
    <location>
        <position position="41"/>
    </location>
    <ligand>
        <name>Fe cation</name>
        <dbReference type="ChEBI" id="CHEBI:24875"/>
        <label>1</label>
    </ligand>
</feature>
<evidence type="ECO:0000256" key="4">
    <source>
        <dbReference type="ARBA" id="ARBA00022729"/>
    </source>
</evidence>
<feature type="binding site" evidence="7">
    <location>
        <position position="175"/>
    </location>
    <ligand>
        <name>Fe cation</name>
        <dbReference type="ChEBI" id="CHEBI:24875"/>
        <label>2</label>
    </ligand>
</feature>
<evidence type="ECO:0000313" key="11">
    <source>
        <dbReference type="EMBL" id="KAK6179459.1"/>
    </source>
</evidence>
<dbReference type="CDD" id="cd07378">
    <property type="entry name" value="MPP_ACP5"/>
    <property type="match status" value="1"/>
</dbReference>
<sequence>MGDWGGTSNAPYTTPVELDTANQMAKISRARKPSFVLALGDNFYYNGVKNVNDPRFQETFEVVYRDVSLLIPWYVIAGNHDWRGNVSAQIAYTKLSNRWRFPYFFYPLTFKIPGTSDTIDILMIDTVLLCGHVIDDFHGYQPNVPKDGTTAEIQWAWLERQLAASKARYLFTAGHFPVYSVAEHGPTRCLVNRLLPLLSRYKANGHFAGHDHSLQHLRTTDHRVTLDFIVSGTANFIDPSTRHMHSVPQDSLKFHWADTRSKGGFCFAEAEHDKLTLTFIRADGHELYKTNIAPRNVL</sequence>
<evidence type="ECO:0000256" key="6">
    <source>
        <dbReference type="PIRNR" id="PIRNR000898"/>
    </source>
</evidence>
<feature type="domain" description="Calcineurin-like phosphoesterase" evidence="10">
    <location>
        <begin position="18"/>
        <end position="213"/>
    </location>
</feature>
<dbReference type="PIRSF" id="PIRSF000898">
    <property type="entry name" value="Acid_Ptase_5"/>
    <property type="match status" value="1"/>
</dbReference>
<dbReference type="GO" id="GO:0003993">
    <property type="term" value="F:acid phosphatase activity"/>
    <property type="evidence" value="ECO:0007669"/>
    <property type="project" value="UniProtKB-UniRule"/>
</dbReference>
<keyword evidence="4" id="KW-0732">Signal</keyword>
<feature type="binding site" evidence="7">
    <location>
        <position position="3"/>
    </location>
    <ligand>
        <name>Fe cation</name>
        <dbReference type="ChEBI" id="CHEBI:24875"/>
        <label>1</label>
    </ligand>
</feature>
<dbReference type="InterPro" id="IPR029052">
    <property type="entry name" value="Metallo-depent_PP-like"/>
</dbReference>
<dbReference type="InterPro" id="IPR024927">
    <property type="entry name" value="Acid_PPase"/>
</dbReference>
<evidence type="ECO:0000256" key="9">
    <source>
        <dbReference type="PIRSR" id="PIRSR000898-3"/>
    </source>
</evidence>
<dbReference type="SUPFAM" id="SSF56300">
    <property type="entry name" value="Metallo-dependent phosphatases"/>
    <property type="match status" value="1"/>
</dbReference>
<gene>
    <name evidence="11" type="ORF">SNE40_011815</name>
</gene>
<dbReference type="Gene3D" id="3.60.21.10">
    <property type="match status" value="1"/>
</dbReference>
<dbReference type="Pfam" id="PF00149">
    <property type="entry name" value="Metallophos"/>
    <property type="match status" value="1"/>
</dbReference>
<dbReference type="AlphaFoldDB" id="A0AAN8PM72"/>
<dbReference type="GO" id="GO:0046872">
    <property type="term" value="F:metal ion binding"/>
    <property type="evidence" value="ECO:0007669"/>
    <property type="project" value="UniProtKB-KW"/>
</dbReference>
<keyword evidence="5 6" id="KW-0378">Hydrolase</keyword>
<feature type="binding site" evidence="7">
    <location>
        <position position="44"/>
    </location>
    <ligand>
        <name>Fe cation</name>
        <dbReference type="ChEBI" id="CHEBI:24875"/>
        <label>1</label>
    </ligand>
</feature>
<keyword evidence="8" id="KW-1015">Disulfide bond</keyword>
<reference evidence="11 12" key="1">
    <citation type="submission" date="2024-01" db="EMBL/GenBank/DDBJ databases">
        <title>The genome of the rayed Mediterranean limpet Patella caerulea (Linnaeus, 1758).</title>
        <authorList>
            <person name="Anh-Thu Weber A."/>
            <person name="Halstead-Nussloch G."/>
        </authorList>
    </citation>
    <scope>NUCLEOTIDE SEQUENCE [LARGE SCALE GENOMIC DNA]</scope>
    <source>
        <strain evidence="11">AATW-2023a</strain>
        <tissue evidence="11">Whole specimen</tissue>
    </source>
</reference>
<evidence type="ECO:0000256" key="2">
    <source>
        <dbReference type="ARBA" id="ARBA00012646"/>
    </source>
</evidence>
<evidence type="ECO:0000259" key="10">
    <source>
        <dbReference type="Pfam" id="PF00149"/>
    </source>
</evidence>
<feature type="binding site" evidence="7">
    <location>
        <position position="41"/>
    </location>
    <ligand>
        <name>Fe cation</name>
        <dbReference type="ChEBI" id="CHEBI:24875"/>
        <label>2</label>
    </ligand>
</feature>
<keyword evidence="6 7" id="KW-0408">Iron</keyword>
<dbReference type="GO" id="GO:0045453">
    <property type="term" value="P:bone resorption"/>
    <property type="evidence" value="ECO:0007669"/>
    <property type="project" value="TreeGrafter"/>
</dbReference>
<evidence type="ECO:0000256" key="8">
    <source>
        <dbReference type="PIRSR" id="PIRSR000898-2"/>
    </source>
</evidence>
<comment type="caution">
    <text evidence="11">The sequence shown here is derived from an EMBL/GenBank/DDBJ whole genome shotgun (WGS) entry which is preliminary data.</text>
</comment>
<dbReference type="PANTHER" id="PTHR10161">
    <property type="entry name" value="TARTRATE-RESISTANT ACID PHOSPHATASE TYPE 5"/>
    <property type="match status" value="1"/>
</dbReference>
<comment type="catalytic activity">
    <reaction evidence="1 6">
        <text>a phosphate monoester + H2O = an alcohol + phosphate</text>
        <dbReference type="Rhea" id="RHEA:15017"/>
        <dbReference type="ChEBI" id="CHEBI:15377"/>
        <dbReference type="ChEBI" id="CHEBI:30879"/>
        <dbReference type="ChEBI" id="CHEBI:43474"/>
        <dbReference type="ChEBI" id="CHEBI:67140"/>
        <dbReference type="EC" id="3.1.3.2"/>
    </reaction>
</comment>
<proteinExistence type="predicted"/>
<feature type="binding site" evidence="7">
    <location>
        <position position="79"/>
    </location>
    <ligand>
        <name>Fe cation</name>
        <dbReference type="ChEBI" id="CHEBI:24875"/>
        <label>2</label>
    </ligand>
</feature>
<dbReference type="FunFam" id="3.60.21.10:FF:000062">
    <property type="entry name" value="Tartrate-resistant acid phosphatase type 5"/>
    <property type="match status" value="1"/>
</dbReference>
<feature type="binding site" evidence="7">
    <location>
        <position position="212"/>
    </location>
    <ligand>
        <name>Fe cation</name>
        <dbReference type="ChEBI" id="CHEBI:24875"/>
        <label>1</label>
    </ligand>
</feature>
<feature type="disulfide bond" evidence="8">
    <location>
        <begin position="130"/>
        <end position="189"/>
    </location>
</feature>
<dbReference type="Proteomes" id="UP001347796">
    <property type="component" value="Unassembled WGS sequence"/>
</dbReference>
<name>A0AAN8PM72_PATCE</name>
<evidence type="ECO:0000256" key="5">
    <source>
        <dbReference type="ARBA" id="ARBA00022801"/>
    </source>
</evidence>
<organism evidence="11 12">
    <name type="scientific">Patella caerulea</name>
    <name type="common">Rayed Mediterranean limpet</name>
    <dbReference type="NCBI Taxonomy" id="87958"/>
    <lineage>
        <taxon>Eukaryota</taxon>
        <taxon>Metazoa</taxon>
        <taxon>Spiralia</taxon>
        <taxon>Lophotrochozoa</taxon>
        <taxon>Mollusca</taxon>
        <taxon>Gastropoda</taxon>
        <taxon>Patellogastropoda</taxon>
        <taxon>Patelloidea</taxon>
        <taxon>Patellidae</taxon>
        <taxon>Patella</taxon>
    </lineage>
</organism>
<feature type="glycosylation site" description="N-linked (GlcNAc...) asparagine" evidence="9">
    <location>
        <position position="85"/>
    </location>
</feature>
<comment type="cofactor">
    <cofactor evidence="7">
        <name>Fe cation</name>
        <dbReference type="ChEBI" id="CHEBI:24875"/>
    </cofactor>
    <text evidence="7">Binds 2 iron ions per subunit.</text>
</comment>
<dbReference type="EMBL" id="JAZGQO010000008">
    <property type="protein sequence ID" value="KAK6179459.1"/>
    <property type="molecule type" value="Genomic_DNA"/>
</dbReference>
<accession>A0AAN8PM72</accession>
<dbReference type="PANTHER" id="PTHR10161:SF14">
    <property type="entry name" value="TARTRATE-RESISTANT ACID PHOSPHATASE TYPE 5"/>
    <property type="match status" value="1"/>
</dbReference>
<protein>
    <recommendedName>
        <fullName evidence="3 6">Tartrate-resistant acid phosphatase type 5</fullName>
        <ecNumber evidence="2 6">3.1.3.2</ecNumber>
    </recommendedName>
</protein>
<keyword evidence="12" id="KW-1185">Reference proteome</keyword>
<dbReference type="EC" id="3.1.3.2" evidence="2 6"/>
<keyword evidence="7" id="KW-0479">Metal-binding</keyword>
<dbReference type="InterPro" id="IPR051558">
    <property type="entry name" value="Metallophosphoesterase_PAP"/>
</dbReference>
<dbReference type="InterPro" id="IPR004843">
    <property type="entry name" value="Calcineurin-like_PHP"/>
</dbReference>
<feature type="binding site" evidence="7">
    <location>
        <position position="210"/>
    </location>
    <ligand>
        <name>Fe cation</name>
        <dbReference type="ChEBI" id="CHEBI:24875"/>
        <label>2</label>
    </ligand>
</feature>
<evidence type="ECO:0000256" key="1">
    <source>
        <dbReference type="ARBA" id="ARBA00000032"/>
    </source>
</evidence>